<dbReference type="Proteomes" id="UP000032142">
    <property type="component" value="Unassembled WGS sequence"/>
</dbReference>
<gene>
    <name evidence="1" type="ORF">F383_36315</name>
</gene>
<comment type="caution">
    <text evidence="1">The sequence shown here is derived from an EMBL/GenBank/DDBJ whole genome shotgun (WGS) entry which is preliminary data.</text>
</comment>
<proteinExistence type="predicted"/>
<protein>
    <submittedName>
        <fullName evidence="1">Uncharacterized protein</fullName>
    </submittedName>
</protein>
<dbReference type="EMBL" id="JRRC01535576">
    <property type="protein sequence ID" value="KHG09236.1"/>
    <property type="molecule type" value="Genomic_DNA"/>
</dbReference>
<accession>A0A0B0NDY7</accession>
<evidence type="ECO:0000313" key="1">
    <source>
        <dbReference type="EMBL" id="KHG09236.1"/>
    </source>
</evidence>
<name>A0A0B0NDY7_GOSAR</name>
<sequence>MTFGSRSRENQSN</sequence>
<evidence type="ECO:0000313" key="2">
    <source>
        <dbReference type="Proteomes" id="UP000032142"/>
    </source>
</evidence>
<keyword evidence="2" id="KW-1185">Reference proteome</keyword>
<reference evidence="2" key="1">
    <citation type="submission" date="2014-09" db="EMBL/GenBank/DDBJ databases">
        <authorList>
            <person name="Mudge J."/>
            <person name="Ramaraj T."/>
            <person name="Lindquist I.E."/>
            <person name="Bharti A.K."/>
            <person name="Sundararajan A."/>
            <person name="Cameron C.T."/>
            <person name="Woodward J.E."/>
            <person name="May G.D."/>
            <person name="Brubaker C."/>
            <person name="Broadhvest J."/>
            <person name="Wilkins T.A."/>
        </authorList>
    </citation>
    <scope>NUCLEOTIDE SEQUENCE</scope>
    <source>
        <strain evidence="2">cv. AKA8401</strain>
    </source>
</reference>
<organism evidence="1 2">
    <name type="scientific">Gossypium arboreum</name>
    <name type="common">Tree cotton</name>
    <name type="synonym">Gossypium nanking</name>
    <dbReference type="NCBI Taxonomy" id="29729"/>
    <lineage>
        <taxon>Eukaryota</taxon>
        <taxon>Viridiplantae</taxon>
        <taxon>Streptophyta</taxon>
        <taxon>Embryophyta</taxon>
        <taxon>Tracheophyta</taxon>
        <taxon>Spermatophyta</taxon>
        <taxon>Magnoliopsida</taxon>
        <taxon>eudicotyledons</taxon>
        <taxon>Gunneridae</taxon>
        <taxon>Pentapetalae</taxon>
        <taxon>rosids</taxon>
        <taxon>malvids</taxon>
        <taxon>Malvales</taxon>
        <taxon>Malvaceae</taxon>
        <taxon>Malvoideae</taxon>
        <taxon>Gossypium</taxon>
    </lineage>
</organism>